<evidence type="ECO:0000313" key="9">
    <source>
        <dbReference type="EMBL" id="THF83799.1"/>
    </source>
</evidence>
<comment type="subcellular location">
    <subcellularLocation>
        <location evidence="1">Cell membrane</location>
        <topology evidence="1">Multi-pass membrane protein</topology>
    </subcellularLocation>
</comment>
<dbReference type="GO" id="GO:0008360">
    <property type="term" value="P:regulation of cell shape"/>
    <property type="evidence" value="ECO:0007669"/>
    <property type="project" value="UniProtKB-KW"/>
</dbReference>
<dbReference type="NCBIfam" id="TIGR03426">
    <property type="entry name" value="shape_MreD"/>
    <property type="match status" value="1"/>
</dbReference>
<dbReference type="Pfam" id="PF04093">
    <property type="entry name" value="MreD"/>
    <property type="match status" value="1"/>
</dbReference>
<dbReference type="Proteomes" id="UP000310636">
    <property type="component" value="Unassembled WGS sequence"/>
</dbReference>
<dbReference type="InterPro" id="IPR007227">
    <property type="entry name" value="Cell_shape_determining_MreD"/>
</dbReference>
<evidence type="ECO:0000256" key="1">
    <source>
        <dbReference type="ARBA" id="ARBA00004651"/>
    </source>
</evidence>
<evidence type="ECO:0000256" key="6">
    <source>
        <dbReference type="ARBA" id="ARBA00022989"/>
    </source>
</evidence>
<feature type="transmembrane region" description="Helical" evidence="8">
    <location>
        <begin position="99"/>
        <end position="121"/>
    </location>
</feature>
<keyword evidence="4 8" id="KW-0812">Transmembrane</keyword>
<keyword evidence="10" id="KW-1185">Reference proteome</keyword>
<evidence type="ECO:0000256" key="8">
    <source>
        <dbReference type="SAM" id="Phobius"/>
    </source>
</evidence>
<organism evidence="9 10">
    <name type="scientific">Cohnella fermenti</name>
    <dbReference type="NCBI Taxonomy" id="2565925"/>
    <lineage>
        <taxon>Bacteria</taxon>
        <taxon>Bacillati</taxon>
        <taxon>Bacillota</taxon>
        <taxon>Bacilli</taxon>
        <taxon>Bacillales</taxon>
        <taxon>Paenibacillaceae</taxon>
        <taxon>Cohnella</taxon>
    </lineage>
</organism>
<keyword evidence="5" id="KW-0133">Cell shape</keyword>
<evidence type="ECO:0000256" key="7">
    <source>
        <dbReference type="ARBA" id="ARBA00023136"/>
    </source>
</evidence>
<evidence type="ECO:0000256" key="4">
    <source>
        <dbReference type="ARBA" id="ARBA00022692"/>
    </source>
</evidence>
<gene>
    <name evidence="9" type="primary">mreD</name>
    <name evidence="9" type="ORF">E6C55_03715</name>
</gene>
<dbReference type="EMBL" id="SSOB01000003">
    <property type="protein sequence ID" value="THF83799.1"/>
    <property type="molecule type" value="Genomic_DNA"/>
</dbReference>
<dbReference type="AlphaFoldDB" id="A0A4S4C781"/>
<keyword evidence="7 8" id="KW-0472">Membrane</keyword>
<protein>
    <submittedName>
        <fullName evidence="9">Rod shape-determining protein MreD</fullName>
    </submittedName>
</protein>
<name>A0A4S4C781_9BACL</name>
<dbReference type="GO" id="GO:0005886">
    <property type="term" value="C:plasma membrane"/>
    <property type="evidence" value="ECO:0007669"/>
    <property type="project" value="UniProtKB-SubCell"/>
</dbReference>
<comment type="caution">
    <text evidence="9">The sequence shown here is derived from an EMBL/GenBank/DDBJ whole genome shotgun (WGS) entry which is preliminary data.</text>
</comment>
<comment type="similarity">
    <text evidence="2">Belongs to the MreD family.</text>
</comment>
<evidence type="ECO:0000256" key="2">
    <source>
        <dbReference type="ARBA" id="ARBA00007776"/>
    </source>
</evidence>
<sequence>MRMNRTILLTLLLLMVQTSIFPWLVPSSWSARVLPHLPLVMTVFVALFGGRYKAFFFGLGFGLLEDVLFFGELLGTYGFAMAFIGYFIGLVGERRSHLISFMLISIGVGSLAMDTIVYFVYKMFRLTGDTYLFALYWQIVPTLLAHIAFALLLYVPIRRKLAKAGAGSGEEKTAA</sequence>
<feature type="transmembrane region" description="Helical" evidence="8">
    <location>
        <begin position="76"/>
        <end position="92"/>
    </location>
</feature>
<dbReference type="RefSeq" id="WP_136368428.1">
    <property type="nucleotide sequence ID" value="NZ_SSOB01000003.1"/>
</dbReference>
<dbReference type="OrthoDB" id="2678464at2"/>
<evidence type="ECO:0000313" key="10">
    <source>
        <dbReference type="Proteomes" id="UP000310636"/>
    </source>
</evidence>
<feature type="transmembrane region" description="Helical" evidence="8">
    <location>
        <begin position="133"/>
        <end position="155"/>
    </location>
</feature>
<accession>A0A4S4C781</accession>
<evidence type="ECO:0000256" key="5">
    <source>
        <dbReference type="ARBA" id="ARBA00022960"/>
    </source>
</evidence>
<proteinExistence type="inferred from homology"/>
<keyword evidence="3" id="KW-1003">Cell membrane</keyword>
<keyword evidence="6 8" id="KW-1133">Transmembrane helix</keyword>
<evidence type="ECO:0000256" key="3">
    <source>
        <dbReference type="ARBA" id="ARBA00022475"/>
    </source>
</evidence>
<reference evidence="9 10" key="1">
    <citation type="submission" date="2019-04" db="EMBL/GenBank/DDBJ databases">
        <title>Cohnella sp. nov. isolated from preserved vegetables.</title>
        <authorList>
            <person name="Lin S.-Y."/>
            <person name="Hung M.-H."/>
            <person name="Young C.-C."/>
        </authorList>
    </citation>
    <scope>NUCLEOTIDE SEQUENCE [LARGE SCALE GENOMIC DNA]</scope>
    <source>
        <strain evidence="9 10">CC-MHH1044</strain>
    </source>
</reference>